<dbReference type="PANTHER" id="PTHR23355:SF65">
    <property type="entry name" value="EXORIBONUCLEASE CYT-4, PUTATIVE (AFU_ORTHOLOGUE AFUA_7G01550)-RELATED"/>
    <property type="match status" value="1"/>
</dbReference>
<dbReference type="Pfam" id="PF23214">
    <property type="entry name" value="SH3_CYT4"/>
    <property type="match status" value="1"/>
</dbReference>
<dbReference type="InterPro" id="IPR001900">
    <property type="entry name" value="RNase_II/R"/>
</dbReference>
<dbReference type="GO" id="GO:0006402">
    <property type="term" value="P:mRNA catabolic process"/>
    <property type="evidence" value="ECO:0007669"/>
    <property type="project" value="TreeGrafter"/>
</dbReference>
<dbReference type="InterPro" id="IPR056624">
    <property type="entry name" value="WH_CYT4"/>
</dbReference>
<keyword evidence="4" id="KW-1185">Reference proteome</keyword>
<gene>
    <name evidence="3" type="ORF">JX265_006438</name>
</gene>
<dbReference type="InterPro" id="IPR050180">
    <property type="entry name" value="RNR_Ribonuclease"/>
</dbReference>
<organism evidence="3 4">
    <name type="scientific">Neoarthrinium moseri</name>
    <dbReference type="NCBI Taxonomy" id="1658444"/>
    <lineage>
        <taxon>Eukaryota</taxon>
        <taxon>Fungi</taxon>
        <taxon>Dikarya</taxon>
        <taxon>Ascomycota</taxon>
        <taxon>Pezizomycotina</taxon>
        <taxon>Sordariomycetes</taxon>
        <taxon>Xylariomycetidae</taxon>
        <taxon>Amphisphaeriales</taxon>
        <taxon>Apiosporaceae</taxon>
        <taxon>Neoarthrinium</taxon>
    </lineage>
</organism>
<dbReference type="InterPro" id="IPR057912">
    <property type="entry name" value="OB_CYT4_C"/>
</dbReference>
<evidence type="ECO:0000256" key="1">
    <source>
        <dbReference type="SAM" id="MobiDB-lite"/>
    </source>
</evidence>
<dbReference type="Proteomes" id="UP000829685">
    <property type="component" value="Unassembled WGS sequence"/>
</dbReference>
<dbReference type="SUPFAM" id="SSF50249">
    <property type="entry name" value="Nucleic acid-binding proteins"/>
    <property type="match status" value="1"/>
</dbReference>
<dbReference type="SMART" id="SM00955">
    <property type="entry name" value="RNB"/>
    <property type="match status" value="1"/>
</dbReference>
<dbReference type="Pfam" id="PF25522">
    <property type="entry name" value="OB_cyt-4"/>
    <property type="match status" value="1"/>
</dbReference>
<comment type="caution">
    <text evidence="3">The sequence shown here is derived from an EMBL/GenBank/DDBJ whole genome shotgun (WGS) entry which is preliminary data.</text>
</comment>
<dbReference type="EMBL" id="JAFIMR010000014">
    <property type="protein sequence ID" value="KAI1870268.1"/>
    <property type="molecule type" value="Genomic_DNA"/>
</dbReference>
<dbReference type="InterPro" id="IPR056625">
    <property type="entry name" value="SH3_CYT4"/>
</dbReference>
<evidence type="ECO:0000313" key="3">
    <source>
        <dbReference type="EMBL" id="KAI1870268.1"/>
    </source>
</evidence>
<accession>A0A9P9WM27</accession>
<dbReference type="GO" id="GO:0000175">
    <property type="term" value="F:3'-5'-RNA exonuclease activity"/>
    <property type="evidence" value="ECO:0007669"/>
    <property type="project" value="TreeGrafter"/>
</dbReference>
<protein>
    <recommendedName>
        <fullName evidence="2">RNB domain-containing protein</fullName>
    </recommendedName>
</protein>
<reference evidence="3" key="1">
    <citation type="submission" date="2021-03" db="EMBL/GenBank/DDBJ databases">
        <title>Revisited historic fungal species revealed as producer of novel bioactive compounds through whole genome sequencing and comparative genomics.</title>
        <authorList>
            <person name="Vignolle G.A."/>
            <person name="Hochenegger N."/>
            <person name="Mach R.L."/>
            <person name="Mach-Aigner A.R."/>
            <person name="Javad Rahimi M."/>
            <person name="Salim K.A."/>
            <person name="Chan C.M."/>
            <person name="Lim L.B.L."/>
            <person name="Cai F."/>
            <person name="Druzhinina I.S."/>
            <person name="U'Ren J.M."/>
            <person name="Derntl C."/>
        </authorList>
    </citation>
    <scope>NUCLEOTIDE SEQUENCE</scope>
    <source>
        <strain evidence="3">TUCIM 5799</strain>
    </source>
</reference>
<dbReference type="InterPro" id="IPR012340">
    <property type="entry name" value="NA-bd_OB-fold"/>
</dbReference>
<name>A0A9P9WM27_9PEZI</name>
<feature type="domain" description="RNB" evidence="2">
    <location>
        <begin position="517"/>
        <end position="868"/>
    </location>
</feature>
<sequence length="1032" mass="114955">MLRASRAYVCWRCAARTAGSPGRLQRLEPSAGLRNAPPSNRAQGESHRAFATVHHASGDVPAAEGATSSKAAAYLATGGKPLGIRQKLKKWADENPSESTAMLTDHAYDGEVSNNFTRPQNISMAQMDVSSPLFEGDELSDLRSDEIQLQAGDLIEMSSDASRRPVLAVCLGRFNGYEHFYTNSGKWFSGLGVKSLFVIHNFVEPAELEPIIAEIPMNELSLETINALRDLGHDPSRSAGAPLLKKMIDFTQEAEAVYQTYAGTLDASSMFIGDPDKHRYLTLYEIADLLLPFSIKKNGRFIPAALYAVHRSLLLDEVFFRPLKRTGHRRSYLFEVSPLSEVRTVQRVEYLIRDYLEMPGWKRNIQPVDGTNVTDFIAHARSAIDQTRSVRKLSSHGIIGPSTSSTKLAVEWTSTDIEMLKFMELWAAYQRFPNYSRLQCIGSTILRLLKRYNDMRLDMSAGWTFLQEVGWITPWEIQSRYGIRFPDVEIKKGGGFARKLPGLTSGHLKPDILADQRKQWRGLTAFCIDATSTVDVDDGISVERTSNPEENWIHIHVADPASSILPDSPIAKFAELIPETVYLQGHFSRMLPADVGVANFSLAPGKPAMTFSALVNRSGTVLEHKITPGILQDVVYMTPEAVNEALGETREDPTASDEEMVVGGEYTPWPATRKMTEPQELTVEQRADLALLSELGKAVQQKRLDKGATPFFQARATPTVSLDGVTQKDDPMGFVTVAGDPVIRINYAARTGTDVVENTMKLAGEIAAKWCHERGIPIPYRSQPHASQNDVLIKQYMQDVLVPLYESGTSPDDSHWRHYRALLGGDELSTVPGPHFLIGADMYTKATSPLRRFGDLIVHWQIQAALLEEKRRGESLLGNKGESFLPFTRNRLDRMLPMLLVREKQARLLSNGNGADQWMLQALVRAWKFNEAQLPETFRFTVNHVVPKRNIMGNINWFNRSALLRPSALNDVVRMADVRVKDVFEVRLSDVNVHSNTVLVEAVRLLERTGPTADVPVPESPLVEDTPTAATV</sequence>
<dbReference type="GO" id="GO:0003723">
    <property type="term" value="F:RNA binding"/>
    <property type="evidence" value="ECO:0007669"/>
    <property type="project" value="InterPro"/>
</dbReference>
<proteinExistence type="predicted"/>
<feature type="region of interest" description="Disordered" evidence="1">
    <location>
        <begin position="22"/>
        <end position="46"/>
    </location>
</feature>
<dbReference type="Pfam" id="PF23216">
    <property type="entry name" value="WHD_CYT4"/>
    <property type="match status" value="1"/>
</dbReference>
<dbReference type="Pfam" id="PF00773">
    <property type="entry name" value="RNB"/>
    <property type="match status" value="1"/>
</dbReference>
<evidence type="ECO:0000313" key="4">
    <source>
        <dbReference type="Proteomes" id="UP000829685"/>
    </source>
</evidence>
<dbReference type="PANTHER" id="PTHR23355">
    <property type="entry name" value="RIBONUCLEASE"/>
    <property type="match status" value="1"/>
</dbReference>
<dbReference type="GO" id="GO:0000932">
    <property type="term" value="C:P-body"/>
    <property type="evidence" value="ECO:0007669"/>
    <property type="project" value="TreeGrafter"/>
</dbReference>
<evidence type="ECO:0000259" key="2">
    <source>
        <dbReference type="SMART" id="SM00955"/>
    </source>
</evidence>
<dbReference type="AlphaFoldDB" id="A0A9P9WM27"/>